<dbReference type="PANTHER" id="PTHR24260">
    <property type="match status" value="1"/>
</dbReference>
<dbReference type="SMART" id="SM00020">
    <property type="entry name" value="Tryp_SPc"/>
    <property type="match status" value="1"/>
</dbReference>
<dbReference type="InterPro" id="IPR043504">
    <property type="entry name" value="Peptidase_S1_PA_chymotrypsin"/>
</dbReference>
<reference evidence="2 3" key="1">
    <citation type="submission" date="2019-06" db="EMBL/GenBank/DDBJ databases">
        <title>Genome sequencing of plant associated microbes to promote plant fitness in Sorghum bicolor and Oryza sativa.</title>
        <authorList>
            <person name="Coleman-Derr D."/>
        </authorList>
    </citation>
    <scope>NUCLEOTIDE SEQUENCE [LARGE SCALE GENOMIC DNA]</scope>
    <source>
        <strain evidence="2 3">KV-663</strain>
    </source>
</reference>
<dbReference type="InterPro" id="IPR018114">
    <property type="entry name" value="TRYPSIN_HIS"/>
</dbReference>
<dbReference type="AlphaFoldDB" id="A0A543HIA3"/>
<dbReference type="Pfam" id="PF00089">
    <property type="entry name" value="Trypsin"/>
    <property type="match status" value="1"/>
</dbReference>
<dbReference type="InterPro" id="IPR001254">
    <property type="entry name" value="Trypsin_dom"/>
</dbReference>
<dbReference type="EMBL" id="VFPM01000003">
    <property type="protein sequence ID" value="TQM58055.1"/>
    <property type="molecule type" value="Genomic_DNA"/>
</dbReference>
<proteinExistence type="predicted"/>
<protein>
    <submittedName>
        <fullName evidence="2">Trypsin</fullName>
    </submittedName>
</protein>
<dbReference type="InterPro" id="IPR001314">
    <property type="entry name" value="Peptidase_S1A"/>
</dbReference>
<evidence type="ECO:0000259" key="1">
    <source>
        <dbReference type="PROSITE" id="PS50240"/>
    </source>
</evidence>
<dbReference type="RefSeq" id="WP_141845441.1">
    <property type="nucleotide sequence ID" value="NZ_VFPM01000003.1"/>
</dbReference>
<dbReference type="SUPFAM" id="SSF50494">
    <property type="entry name" value="Trypsin-like serine proteases"/>
    <property type="match status" value="1"/>
</dbReference>
<dbReference type="PROSITE" id="PS50240">
    <property type="entry name" value="TRYPSIN_DOM"/>
    <property type="match status" value="1"/>
</dbReference>
<dbReference type="PROSITE" id="PS00134">
    <property type="entry name" value="TRYPSIN_HIS"/>
    <property type="match status" value="1"/>
</dbReference>
<dbReference type="Gene3D" id="2.40.10.10">
    <property type="entry name" value="Trypsin-like serine proteases"/>
    <property type="match status" value="1"/>
</dbReference>
<dbReference type="GO" id="GO:0006508">
    <property type="term" value="P:proteolysis"/>
    <property type="evidence" value="ECO:0007669"/>
    <property type="project" value="InterPro"/>
</dbReference>
<dbReference type="Proteomes" id="UP000316747">
    <property type="component" value="Unassembled WGS sequence"/>
</dbReference>
<comment type="caution">
    <text evidence="2">The sequence shown here is derived from an EMBL/GenBank/DDBJ whole genome shotgun (WGS) entry which is preliminary data.</text>
</comment>
<gene>
    <name evidence="2" type="ORF">FBY41_3411</name>
</gene>
<organism evidence="2 3">
    <name type="scientific">Humibacillus xanthopallidus</name>
    <dbReference type="NCBI Taxonomy" id="412689"/>
    <lineage>
        <taxon>Bacteria</taxon>
        <taxon>Bacillati</taxon>
        <taxon>Actinomycetota</taxon>
        <taxon>Actinomycetes</taxon>
        <taxon>Micrococcales</taxon>
        <taxon>Intrasporangiaceae</taxon>
        <taxon>Humibacillus</taxon>
    </lineage>
</organism>
<dbReference type="PRINTS" id="PR00722">
    <property type="entry name" value="CHYMOTRYPSIN"/>
</dbReference>
<name>A0A543HIA3_9MICO</name>
<accession>A0A543HIA3</accession>
<dbReference type="GO" id="GO:0004252">
    <property type="term" value="F:serine-type endopeptidase activity"/>
    <property type="evidence" value="ECO:0007669"/>
    <property type="project" value="InterPro"/>
</dbReference>
<sequence length="307" mass="32271">MLRRPRARLRGSVRTILLAVAAVAGLVTVPALTATAITGGAPDGEGHPNVAIILFYDEADHFRYRCTATLVTPTVLVTAAHCTAGTAGKTIASFSSTISETAPSNIPTAPDVAADGTSQTGYTQSGVFTDTRGRTWHVGAPHAHPQYSDFTDLKNWNDVGVVVLDTPVTGIAPAKIAPAGYLDTIAKSTLAHTLFTIVGYGTEVRKPDSGPQKPTALSYPLIRRVADAPGQKLTPQILQVNGNINDTRGTGGSCFGDSGGPTFRGGYQVTVTSYGYTENCRYLDGLQRIDIPVVQSWLATYGVRPAA</sequence>
<dbReference type="PANTHER" id="PTHR24260:SF132">
    <property type="entry name" value="PEPTIDASE S1 DOMAIN-CONTAINING PROTEIN"/>
    <property type="match status" value="1"/>
</dbReference>
<evidence type="ECO:0000313" key="2">
    <source>
        <dbReference type="EMBL" id="TQM58055.1"/>
    </source>
</evidence>
<dbReference type="OrthoDB" id="3657335at2"/>
<feature type="domain" description="Peptidase S1" evidence="1">
    <location>
        <begin position="37"/>
        <end position="303"/>
    </location>
</feature>
<evidence type="ECO:0000313" key="3">
    <source>
        <dbReference type="Proteomes" id="UP000316747"/>
    </source>
</evidence>
<dbReference type="InterPro" id="IPR009003">
    <property type="entry name" value="Peptidase_S1_PA"/>
</dbReference>
<keyword evidence="3" id="KW-1185">Reference proteome</keyword>
<dbReference type="InterPro" id="IPR051333">
    <property type="entry name" value="CLIP_Serine_Protease"/>
</dbReference>